<dbReference type="OrthoDB" id="17560at2759"/>
<keyword evidence="3" id="KW-1185">Reference proteome</keyword>
<protein>
    <submittedName>
        <fullName evidence="2">Protein usf like</fullName>
    </submittedName>
</protein>
<reference evidence="2 3" key="1">
    <citation type="submission" date="2017-07" db="EMBL/GenBank/DDBJ databases">
        <title>An improved, manually edited Actinidia chinensis var. chinensis (kiwifruit) genome highlights the challenges associated with draft genomes and gene prediction in plants.</title>
        <authorList>
            <person name="Pilkington S."/>
            <person name="Crowhurst R."/>
            <person name="Hilario E."/>
            <person name="Nardozza S."/>
            <person name="Fraser L."/>
            <person name="Peng Y."/>
            <person name="Gunaseelan K."/>
            <person name="Simpson R."/>
            <person name="Tahir J."/>
            <person name="Deroles S."/>
            <person name="Templeton K."/>
            <person name="Luo Z."/>
            <person name="Davy M."/>
            <person name="Cheng C."/>
            <person name="Mcneilage M."/>
            <person name="Scaglione D."/>
            <person name="Liu Y."/>
            <person name="Zhang Q."/>
            <person name="Datson P."/>
            <person name="De Silva N."/>
            <person name="Gardiner S."/>
            <person name="Bassett H."/>
            <person name="Chagne D."/>
            <person name="Mccallum J."/>
            <person name="Dzierzon H."/>
            <person name="Deng C."/>
            <person name="Wang Y.-Y."/>
            <person name="Barron N."/>
            <person name="Manako K."/>
            <person name="Bowen J."/>
            <person name="Foster T."/>
            <person name="Erridge Z."/>
            <person name="Tiffin H."/>
            <person name="Waite C."/>
            <person name="Davies K."/>
            <person name="Grierson E."/>
            <person name="Laing W."/>
            <person name="Kirk R."/>
            <person name="Chen X."/>
            <person name="Wood M."/>
            <person name="Montefiori M."/>
            <person name="Brummell D."/>
            <person name="Schwinn K."/>
            <person name="Catanach A."/>
            <person name="Fullerton C."/>
            <person name="Li D."/>
            <person name="Meiyalaghan S."/>
            <person name="Nieuwenhuizen N."/>
            <person name="Read N."/>
            <person name="Prakash R."/>
            <person name="Hunter D."/>
            <person name="Zhang H."/>
            <person name="Mckenzie M."/>
            <person name="Knabel M."/>
            <person name="Harris A."/>
            <person name="Allan A."/>
            <person name="Chen A."/>
            <person name="Janssen B."/>
            <person name="Plunkett B."/>
            <person name="Dwamena C."/>
            <person name="Voogd C."/>
            <person name="Leif D."/>
            <person name="Lafferty D."/>
            <person name="Souleyre E."/>
            <person name="Varkonyi-Gasic E."/>
            <person name="Gambi F."/>
            <person name="Hanley J."/>
            <person name="Yao J.-L."/>
            <person name="Cheung J."/>
            <person name="David K."/>
            <person name="Warren B."/>
            <person name="Marsh K."/>
            <person name="Snowden K."/>
            <person name="Lin-Wang K."/>
            <person name="Brian L."/>
            <person name="Martinez-Sanchez M."/>
            <person name="Wang M."/>
            <person name="Ileperuma N."/>
            <person name="Macnee N."/>
            <person name="Campin R."/>
            <person name="Mcatee P."/>
            <person name="Drummond R."/>
            <person name="Espley R."/>
            <person name="Ireland H."/>
            <person name="Wu R."/>
            <person name="Atkinson R."/>
            <person name="Karunairetnam S."/>
            <person name="Bulley S."/>
            <person name="Chunkath S."/>
            <person name="Hanley Z."/>
            <person name="Storey R."/>
            <person name="Thrimawithana A."/>
            <person name="Thomson S."/>
            <person name="David C."/>
            <person name="Testolin R."/>
        </authorList>
    </citation>
    <scope>NUCLEOTIDE SEQUENCE [LARGE SCALE GENOMIC DNA]</scope>
    <source>
        <strain evidence="3">cv. Red5</strain>
        <tissue evidence="2">Young leaf</tissue>
    </source>
</reference>
<dbReference type="InterPro" id="IPR029058">
    <property type="entry name" value="AB_hydrolase_fold"/>
</dbReference>
<feature type="domain" description="Dienelactone hydrolase" evidence="1">
    <location>
        <begin position="211"/>
        <end position="341"/>
    </location>
</feature>
<organism evidence="2 3">
    <name type="scientific">Actinidia chinensis var. chinensis</name>
    <name type="common">Chinese soft-hair kiwi</name>
    <dbReference type="NCBI Taxonomy" id="1590841"/>
    <lineage>
        <taxon>Eukaryota</taxon>
        <taxon>Viridiplantae</taxon>
        <taxon>Streptophyta</taxon>
        <taxon>Embryophyta</taxon>
        <taxon>Tracheophyta</taxon>
        <taxon>Spermatophyta</taxon>
        <taxon>Magnoliopsida</taxon>
        <taxon>eudicotyledons</taxon>
        <taxon>Gunneridae</taxon>
        <taxon>Pentapetalae</taxon>
        <taxon>asterids</taxon>
        <taxon>Ericales</taxon>
        <taxon>Actinidiaceae</taxon>
        <taxon>Actinidia</taxon>
    </lineage>
</organism>
<dbReference type="Pfam" id="PF01738">
    <property type="entry name" value="DLH"/>
    <property type="match status" value="2"/>
</dbReference>
<dbReference type="Gramene" id="PSS16139">
    <property type="protein sequence ID" value="PSS16139"/>
    <property type="gene ID" value="CEY00_Acc13638"/>
</dbReference>
<dbReference type="OMA" id="FFAAIEW"/>
<proteinExistence type="predicted"/>
<evidence type="ECO:0000313" key="3">
    <source>
        <dbReference type="Proteomes" id="UP000241394"/>
    </source>
</evidence>
<dbReference type="STRING" id="1590841.A0A2R6QWP4"/>
<dbReference type="SUPFAM" id="SSF53474">
    <property type="entry name" value="alpha/beta-Hydrolases"/>
    <property type="match status" value="2"/>
</dbReference>
<dbReference type="GO" id="GO:0016787">
    <property type="term" value="F:hydrolase activity"/>
    <property type="evidence" value="ECO:0007669"/>
    <property type="project" value="InterPro"/>
</dbReference>
<comment type="caution">
    <text evidence="2">The sequence shown here is derived from an EMBL/GenBank/DDBJ whole genome shotgun (WGS) entry which is preliminary data.</text>
</comment>
<evidence type="ECO:0000259" key="1">
    <source>
        <dbReference type="Pfam" id="PF01738"/>
    </source>
</evidence>
<gene>
    <name evidence="2" type="ORF">CEY00_Acc13638</name>
</gene>
<name>A0A2R6QWP4_ACTCC</name>
<dbReference type="InterPro" id="IPR051049">
    <property type="entry name" value="Dienelactone_hydrolase-like"/>
</dbReference>
<feature type="domain" description="Dienelactone hydrolase" evidence="1">
    <location>
        <begin position="58"/>
        <end position="210"/>
    </location>
</feature>
<sequence>MVVGICSRTSFNKTLLFKATTSGLARTLSPSVSRFQIRSIMADSSFKKIQIQRDDAAFDAYVVGKEDAPGIVVLQEWWGVDFEVKNHALKISQFDSGYKALIPDLYRGKVGLDVAEAQHLMDGLDWQGAVKDICASVSWLKANGSKKVGVTGFCMGGALSIASSVLVPEVDAVVAFYGVPSSELADPAHVKAPVQAHFGELDNFVGFSDVTVGVTGFCMGGALSIASSVLVPEVDAVVAFYGVPSSELADPAHVKAPVQAHFGELDNFVGFSDVTAAKALEEKLKASGVPHEVHIYPGNAHAFMNTSPDGVKRRKGMGLDDEDEAAAELAWSRFRSWMSRYLSP</sequence>
<dbReference type="PANTHER" id="PTHR46623">
    <property type="entry name" value="CARBOXYMETHYLENEBUTENOLIDASE-RELATED"/>
    <property type="match status" value="1"/>
</dbReference>
<dbReference type="FunCoup" id="A0A2R6QWP4">
    <property type="interactions" value="1009"/>
</dbReference>
<dbReference type="Proteomes" id="UP000241394">
    <property type="component" value="Chromosome LG12"/>
</dbReference>
<dbReference type="Gene3D" id="3.40.50.1820">
    <property type="entry name" value="alpha/beta hydrolase"/>
    <property type="match status" value="2"/>
</dbReference>
<reference evidence="3" key="2">
    <citation type="journal article" date="2018" name="BMC Genomics">
        <title>A manually annotated Actinidia chinensis var. chinensis (kiwifruit) genome highlights the challenges associated with draft genomes and gene prediction in plants.</title>
        <authorList>
            <person name="Pilkington S.M."/>
            <person name="Crowhurst R."/>
            <person name="Hilario E."/>
            <person name="Nardozza S."/>
            <person name="Fraser L."/>
            <person name="Peng Y."/>
            <person name="Gunaseelan K."/>
            <person name="Simpson R."/>
            <person name="Tahir J."/>
            <person name="Deroles S.C."/>
            <person name="Templeton K."/>
            <person name="Luo Z."/>
            <person name="Davy M."/>
            <person name="Cheng C."/>
            <person name="McNeilage M."/>
            <person name="Scaglione D."/>
            <person name="Liu Y."/>
            <person name="Zhang Q."/>
            <person name="Datson P."/>
            <person name="De Silva N."/>
            <person name="Gardiner S.E."/>
            <person name="Bassett H."/>
            <person name="Chagne D."/>
            <person name="McCallum J."/>
            <person name="Dzierzon H."/>
            <person name="Deng C."/>
            <person name="Wang Y.Y."/>
            <person name="Barron L."/>
            <person name="Manako K."/>
            <person name="Bowen J."/>
            <person name="Foster T.M."/>
            <person name="Erridge Z.A."/>
            <person name="Tiffin H."/>
            <person name="Waite C.N."/>
            <person name="Davies K.M."/>
            <person name="Grierson E.P."/>
            <person name="Laing W.A."/>
            <person name="Kirk R."/>
            <person name="Chen X."/>
            <person name="Wood M."/>
            <person name="Montefiori M."/>
            <person name="Brummell D.A."/>
            <person name="Schwinn K.E."/>
            <person name="Catanach A."/>
            <person name="Fullerton C."/>
            <person name="Li D."/>
            <person name="Meiyalaghan S."/>
            <person name="Nieuwenhuizen N."/>
            <person name="Read N."/>
            <person name="Prakash R."/>
            <person name="Hunter D."/>
            <person name="Zhang H."/>
            <person name="McKenzie M."/>
            <person name="Knabel M."/>
            <person name="Harris A."/>
            <person name="Allan A.C."/>
            <person name="Gleave A."/>
            <person name="Chen A."/>
            <person name="Janssen B.J."/>
            <person name="Plunkett B."/>
            <person name="Ampomah-Dwamena C."/>
            <person name="Voogd C."/>
            <person name="Leif D."/>
            <person name="Lafferty D."/>
            <person name="Souleyre E.J.F."/>
            <person name="Varkonyi-Gasic E."/>
            <person name="Gambi F."/>
            <person name="Hanley J."/>
            <person name="Yao J.L."/>
            <person name="Cheung J."/>
            <person name="David K.M."/>
            <person name="Warren B."/>
            <person name="Marsh K."/>
            <person name="Snowden K.C."/>
            <person name="Lin-Wang K."/>
            <person name="Brian L."/>
            <person name="Martinez-Sanchez M."/>
            <person name="Wang M."/>
            <person name="Ileperuma N."/>
            <person name="Macnee N."/>
            <person name="Campin R."/>
            <person name="McAtee P."/>
            <person name="Drummond R.S.M."/>
            <person name="Espley R.V."/>
            <person name="Ireland H.S."/>
            <person name="Wu R."/>
            <person name="Atkinson R.G."/>
            <person name="Karunairetnam S."/>
            <person name="Bulley S."/>
            <person name="Chunkath S."/>
            <person name="Hanley Z."/>
            <person name="Storey R."/>
            <person name="Thrimawithana A.H."/>
            <person name="Thomson S."/>
            <person name="David C."/>
            <person name="Testolin R."/>
            <person name="Huang H."/>
            <person name="Hellens R.P."/>
            <person name="Schaffer R.J."/>
        </authorList>
    </citation>
    <scope>NUCLEOTIDE SEQUENCE [LARGE SCALE GENOMIC DNA]</scope>
    <source>
        <strain evidence="3">cv. Red5</strain>
    </source>
</reference>
<accession>A0A2R6QWP4</accession>
<dbReference type="PANTHER" id="PTHR46623:SF6">
    <property type="entry name" value="ALPHA_BETA-HYDROLASES SUPERFAMILY PROTEIN"/>
    <property type="match status" value="1"/>
</dbReference>
<dbReference type="InterPro" id="IPR002925">
    <property type="entry name" value="Dienelactn_hydro"/>
</dbReference>
<evidence type="ECO:0000313" key="2">
    <source>
        <dbReference type="EMBL" id="PSS16139.1"/>
    </source>
</evidence>
<dbReference type="InParanoid" id="A0A2R6QWP4"/>
<dbReference type="EMBL" id="NKQK01000012">
    <property type="protein sequence ID" value="PSS16139.1"/>
    <property type="molecule type" value="Genomic_DNA"/>
</dbReference>
<dbReference type="GO" id="GO:0010043">
    <property type="term" value="P:response to zinc ion"/>
    <property type="evidence" value="ECO:0007669"/>
    <property type="project" value="EnsemblPlants"/>
</dbReference>
<dbReference type="AlphaFoldDB" id="A0A2R6QWP4"/>